<comment type="caution">
    <text evidence="1">The sequence shown here is derived from an EMBL/GenBank/DDBJ whole genome shotgun (WGS) entry which is preliminary data.</text>
</comment>
<evidence type="ECO:0000313" key="2">
    <source>
        <dbReference type="Proteomes" id="UP001370490"/>
    </source>
</evidence>
<reference evidence="1 2" key="1">
    <citation type="submission" date="2023-12" db="EMBL/GenBank/DDBJ databases">
        <title>A high-quality genome assembly for Dillenia turbinata (Dilleniales).</title>
        <authorList>
            <person name="Chanderbali A."/>
        </authorList>
    </citation>
    <scope>NUCLEOTIDE SEQUENCE [LARGE SCALE GENOMIC DNA]</scope>
    <source>
        <strain evidence="1">LSX21</strain>
        <tissue evidence="1">Leaf</tissue>
    </source>
</reference>
<name>A0AAN8WDR4_9MAGN</name>
<sequence>MSNYGYAHQSSAPPLPDSDYHLLQNSIARRFPASNYDQLPYPTDYFPPGIHPEVIRRFEMNRSGFIDETELEEALSWGYQAFSIRTTNGEVLGILAKVLVQFFGSNIFFKKEDYNSSSSICSQAQMPWIDIHDYSSDLPETLTGFFFKFSIGSIWAKIRSRTQIRSIEAIGKINSLELKGAFCSLGYIVPPSVLHVLISKYIDGSSRRAEFSSESFV</sequence>
<dbReference type="PANTHER" id="PTHR46824">
    <property type="entry name" value="CALCIUM-BINDING PROTEIN CML48-RELATED"/>
    <property type="match status" value="1"/>
</dbReference>
<organism evidence="1 2">
    <name type="scientific">Dillenia turbinata</name>
    <dbReference type="NCBI Taxonomy" id="194707"/>
    <lineage>
        <taxon>Eukaryota</taxon>
        <taxon>Viridiplantae</taxon>
        <taxon>Streptophyta</taxon>
        <taxon>Embryophyta</taxon>
        <taxon>Tracheophyta</taxon>
        <taxon>Spermatophyta</taxon>
        <taxon>Magnoliopsida</taxon>
        <taxon>eudicotyledons</taxon>
        <taxon>Gunneridae</taxon>
        <taxon>Pentapetalae</taxon>
        <taxon>Dilleniales</taxon>
        <taxon>Dilleniaceae</taxon>
        <taxon>Dillenia</taxon>
    </lineage>
</organism>
<keyword evidence="2" id="KW-1185">Reference proteome</keyword>
<accession>A0AAN8WDR4</accession>
<feature type="non-terminal residue" evidence="1">
    <location>
        <position position="217"/>
    </location>
</feature>
<proteinExistence type="predicted"/>
<dbReference type="PANTHER" id="PTHR46824:SF2">
    <property type="entry name" value="CALCIUM-BINDING PROTEIN CML48-RELATED"/>
    <property type="match status" value="1"/>
</dbReference>
<evidence type="ECO:0008006" key="3">
    <source>
        <dbReference type="Google" id="ProtNLM"/>
    </source>
</evidence>
<dbReference type="AlphaFoldDB" id="A0AAN8WDR4"/>
<evidence type="ECO:0000313" key="1">
    <source>
        <dbReference type="EMBL" id="KAK6944052.1"/>
    </source>
</evidence>
<dbReference type="EMBL" id="JBAMMX010000003">
    <property type="protein sequence ID" value="KAK6944052.1"/>
    <property type="molecule type" value="Genomic_DNA"/>
</dbReference>
<dbReference type="InterPro" id="IPR044590">
    <property type="entry name" value="CML48/49/50"/>
</dbReference>
<protein>
    <recommendedName>
        <fullName evidence="3">EF-hand domain-containing protein</fullName>
    </recommendedName>
</protein>
<gene>
    <name evidence="1" type="ORF">RJ641_025154</name>
</gene>
<dbReference type="Proteomes" id="UP001370490">
    <property type="component" value="Unassembled WGS sequence"/>
</dbReference>